<feature type="compositionally biased region" description="Polar residues" evidence="1">
    <location>
        <begin position="59"/>
        <end position="68"/>
    </location>
</feature>
<reference evidence="2 3" key="1">
    <citation type="journal article" date="2020" name="Nature">
        <title>Six reference-quality genomes reveal evolution of bat adaptations.</title>
        <authorList>
            <person name="Jebb D."/>
            <person name="Huang Z."/>
            <person name="Pippel M."/>
            <person name="Hughes G.M."/>
            <person name="Lavrichenko K."/>
            <person name="Devanna P."/>
            <person name="Winkler S."/>
            <person name="Jermiin L.S."/>
            <person name="Skirmuntt E.C."/>
            <person name="Katzourakis A."/>
            <person name="Burkitt-Gray L."/>
            <person name="Ray D.A."/>
            <person name="Sullivan K.A.M."/>
            <person name="Roscito J.G."/>
            <person name="Kirilenko B.M."/>
            <person name="Davalos L.M."/>
            <person name="Corthals A.P."/>
            <person name="Power M.L."/>
            <person name="Jones G."/>
            <person name="Ransome R.D."/>
            <person name="Dechmann D.K.N."/>
            <person name="Locatelli A.G."/>
            <person name="Puechmaille S.J."/>
            <person name="Fedrigo O."/>
            <person name="Jarvis E.D."/>
            <person name="Hiller M."/>
            <person name="Vernes S.C."/>
            <person name="Myers E.W."/>
            <person name="Teeling E.C."/>
        </authorList>
    </citation>
    <scope>NUCLEOTIDE SEQUENCE [LARGE SCALE GENOMIC DNA]</scope>
    <source>
        <strain evidence="2">MMyoMyo1</strain>
        <tissue evidence="2">Flight muscle</tissue>
    </source>
</reference>
<evidence type="ECO:0000313" key="3">
    <source>
        <dbReference type="Proteomes" id="UP000527355"/>
    </source>
</evidence>
<name>A0A7J7SR65_MYOMY</name>
<evidence type="ECO:0000256" key="1">
    <source>
        <dbReference type="SAM" id="MobiDB-lite"/>
    </source>
</evidence>
<comment type="caution">
    <text evidence="2">The sequence shown here is derived from an EMBL/GenBank/DDBJ whole genome shotgun (WGS) entry which is preliminary data.</text>
</comment>
<protein>
    <submittedName>
        <fullName evidence="2">Uncharacterized protein</fullName>
    </submittedName>
</protein>
<dbReference type="EMBL" id="JABWUV010000018">
    <property type="protein sequence ID" value="KAF6290926.1"/>
    <property type="molecule type" value="Genomic_DNA"/>
</dbReference>
<dbReference type="AlphaFoldDB" id="A0A7J7SR65"/>
<gene>
    <name evidence="2" type="ORF">mMyoMyo1_009318</name>
</gene>
<keyword evidence="3" id="KW-1185">Reference proteome</keyword>
<feature type="region of interest" description="Disordered" evidence="1">
    <location>
        <begin position="49"/>
        <end position="68"/>
    </location>
</feature>
<dbReference type="Proteomes" id="UP000527355">
    <property type="component" value="Unassembled WGS sequence"/>
</dbReference>
<sequence>MLRKKFQKPGAPTFTPSPELGSLGSGVLGFPWAAFPPLSSFLFYPRSKKQRQAGGGDGRTQTRSSGLSQPSLPWRCCYFYLVVHDAQSPHFLCSREARRALPSPFNAAPSPRGKGVMEGRGTPWVTPPPGDCLGWLALHLGTFWFPASAPSFIFSGSNSPRLPETLLQSEKERLLQTRFPRAETPALPWENQTWF</sequence>
<evidence type="ECO:0000313" key="2">
    <source>
        <dbReference type="EMBL" id="KAF6290926.1"/>
    </source>
</evidence>
<accession>A0A7J7SR65</accession>
<organism evidence="2 3">
    <name type="scientific">Myotis myotis</name>
    <name type="common">Greater mouse-eared bat</name>
    <name type="synonym">Vespertilio myotis</name>
    <dbReference type="NCBI Taxonomy" id="51298"/>
    <lineage>
        <taxon>Eukaryota</taxon>
        <taxon>Metazoa</taxon>
        <taxon>Chordata</taxon>
        <taxon>Craniata</taxon>
        <taxon>Vertebrata</taxon>
        <taxon>Euteleostomi</taxon>
        <taxon>Mammalia</taxon>
        <taxon>Eutheria</taxon>
        <taxon>Laurasiatheria</taxon>
        <taxon>Chiroptera</taxon>
        <taxon>Yangochiroptera</taxon>
        <taxon>Vespertilionidae</taxon>
        <taxon>Myotis</taxon>
    </lineage>
</organism>
<proteinExistence type="predicted"/>